<feature type="compositionally biased region" description="Polar residues" evidence="2">
    <location>
        <begin position="342"/>
        <end position="354"/>
    </location>
</feature>
<dbReference type="GeneID" id="109724357"/>
<evidence type="ECO:0000256" key="2">
    <source>
        <dbReference type="SAM" id="MobiDB-lite"/>
    </source>
</evidence>
<dbReference type="InterPro" id="IPR004252">
    <property type="entry name" value="Probable_transposase_24"/>
</dbReference>
<organism evidence="3 4">
    <name type="scientific">Ananas comosus</name>
    <name type="common">Pineapple</name>
    <name type="synonym">Ananas ananas</name>
    <dbReference type="NCBI Taxonomy" id="4615"/>
    <lineage>
        <taxon>Eukaryota</taxon>
        <taxon>Viridiplantae</taxon>
        <taxon>Streptophyta</taxon>
        <taxon>Embryophyta</taxon>
        <taxon>Tracheophyta</taxon>
        <taxon>Spermatophyta</taxon>
        <taxon>Magnoliopsida</taxon>
        <taxon>Liliopsida</taxon>
        <taxon>Poales</taxon>
        <taxon>Bromeliaceae</taxon>
        <taxon>Bromelioideae</taxon>
        <taxon>Ananas</taxon>
    </lineage>
</organism>
<dbReference type="RefSeq" id="XP_020108744.1">
    <property type="nucleotide sequence ID" value="XM_020253155.1"/>
</dbReference>
<accession>A0A6P5GLB5</accession>
<dbReference type="Pfam" id="PF03004">
    <property type="entry name" value="Transposase_24"/>
    <property type="match status" value="1"/>
</dbReference>
<reference evidence="4" key="2">
    <citation type="submission" date="2025-08" db="UniProtKB">
        <authorList>
            <consortium name="RefSeq"/>
        </authorList>
    </citation>
    <scope>IDENTIFICATION</scope>
    <source>
        <tissue evidence="4">Leaf</tissue>
    </source>
</reference>
<dbReference type="PANTHER" id="PTHR33144:SF16">
    <property type="entry name" value="OS02G0129000 PROTEIN"/>
    <property type="match status" value="1"/>
</dbReference>
<evidence type="ECO:0000256" key="1">
    <source>
        <dbReference type="SAM" id="Coils"/>
    </source>
</evidence>
<evidence type="ECO:0000313" key="3">
    <source>
        <dbReference type="Proteomes" id="UP000515123"/>
    </source>
</evidence>
<dbReference type="PANTHER" id="PTHR33144">
    <property type="entry name" value="OS10G0409366 PROTEIN-RELATED"/>
    <property type="match status" value="1"/>
</dbReference>
<name>A0A6P5GLB5_ANACO</name>
<dbReference type="AlphaFoldDB" id="A0A6P5GLB5"/>
<sequence>MDENGEKLKLADLWNLPQGQRVVVDCNTQGQPIGNEGGLLAQFLGTIARNGGICTLSYKDWRYVQKDANDDIIAQVKEKFLYPVRIEKWIMKSTGRKWRDYKCDLKAAHFDEHASLKELYKKVPEDVIKDQWIYLVDFWTSDEGKLRSSRTHTAGTKSFARVAEEMRKYDPQKKEPQHVEVYLKTHVYKDRTFMDRKTANDLKKKLIETSEGSTSQRKIAWQGDPYSEIIGKDKRGYVRGVGMGPTPKDILNSSCLRRFEGLRMTNFDETIVEENIRQMKEQMERLKMQVQDQNKIILDQNKSIAELKYMVQYLANNQPMQLLMPVEPNIQDIGGIEKFSKRNTSGSANFGTNSKLKRPMRSKEIISDASSARNIHPQPHCPLGSTS</sequence>
<feature type="region of interest" description="Disordered" evidence="2">
    <location>
        <begin position="366"/>
        <end position="387"/>
    </location>
</feature>
<feature type="region of interest" description="Disordered" evidence="2">
    <location>
        <begin position="341"/>
        <end position="360"/>
    </location>
</feature>
<evidence type="ECO:0000313" key="4">
    <source>
        <dbReference type="RefSeq" id="XP_020108744.1"/>
    </source>
</evidence>
<protein>
    <submittedName>
        <fullName evidence="4">Uncharacterized protein LOC109724357</fullName>
    </submittedName>
</protein>
<dbReference type="Proteomes" id="UP000515123">
    <property type="component" value="Linkage group 2"/>
</dbReference>
<keyword evidence="1" id="KW-0175">Coiled coil</keyword>
<keyword evidence="3" id="KW-1185">Reference proteome</keyword>
<gene>
    <name evidence="4" type="primary">LOC109724357</name>
</gene>
<proteinExistence type="predicted"/>
<feature type="coiled-coil region" evidence="1">
    <location>
        <begin position="269"/>
        <end position="296"/>
    </location>
</feature>
<dbReference type="OrthoDB" id="617512at2759"/>
<reference evidence="3" key="1">
    <citation type="journal article" date="2015" name="Nat. Genet.">
        <title>The pineapple genome and the evolution of CAM photosynthesis.</title>
        <authorList>
            <person name="Ming R."/>
            <person name="VanBuren R."/>
            <person name="Wai C.M."/>
            <person name="Tang H."/>
            <person name="Schatz M.C."/>
            <person name="Bowers J.E."/>
            <person name="Lyons E."/>
            <person name="Wang M.L."/>
            <person name="Chen J."/>
            <person name="Biggers E."/>
            <person name="Zhang J."/>
            <person name="Huang L."/>
            <person name="Zhang L."/>
            <person name="Miao W."/>
            <person name="Zhang J."/>
            <person name="Ye Z."/>
            <person name="Miao C."/>
            <person name="Lin Z."/>
            <person name="Wang H."/>
            <person name="Zhou H."/>
            <person name="Yim W.C."/>
            <person name="Priest H.D."/>
            <person name="Zheng C."/>
            <person name="Woodhouse M."/>
            <person name="Edger P.P."/>
            <person name="Guyot R."/>
            <person name="Guo H.B."/>
            <person name="Guo H."/>
            <person name="Zheng G."/>
            <person name="Singh R."/>
            <person name="Sharma A."/>
            <person name="Min X."/>
            <person name="Zheng Y."/>
            <person name="Lee H."/>
            <person name="Gurtowski J."/>
            <person name="Sedlazeck F.J."/>
            <person name="Harkess A."/>
            <person name="McKain M.R."/>
            <person name="Liao Z."/>
            <person name="Fang J."/>
            <person name="Liu J."/>
            <person name="Zhang X."/>
            <person name="Zhang Q."/>
            <person name="Hu W."/>
            <person name="Qin Y."/>
            <person name="Wang K."/>
            <person name="Chen L.Y."/>
            <person name="Shirley N."/>
            <person name="Lin Y.R."/>
            <person name="Liu L.Y."/>
            <person name="Hernandez A.G."/>
            <person name="Wright C.L."/>
            <person name="Bulone V."/>
            <person name="Tuskan G.A."/>
            <person name="Heath K."/>
            <person name="Zee F."/>
            <person name="Moore P.H."/>
            <person name="Sunkar R."/>
            <person name="Leebens-Mack J.H."/>
            <person name="Mockler T."/>
            <person name="Bennetzen J.L."/>
            <person name="Freeling M."/>
            <person name="Sankoff D."/>
            <person name="Paterson A.H."/>
            <person name="Zhu X."/>
            <person name="Yang X."/>
            <person name="Smith J.A."/>
            <person name="Cushman J.C."/>
            <person name="Paull R.E."/>
            <person name="Yu Q."/>
        </authorList>
    </citation>
    <scope>NUCLEOTIDE SEQUENCE [LARGE SCALE GENOMIC DNA]</scope>
    <source>
        <strain evidence="3">cv. F153</strain>
    </source>
</reference>